<evidence type="ECO:0000256" key="1">
    <source>
        <dbReference type="ARBA" id="ARBA00001971"/>
    </source>
</evidence>
<dbReference type="AlphaFoldDB" id="A0AAV7IGC6"/>
<comment type="subcellular location">
    <subcellularLocation>
        <location evidence="3">Endoplasmic reticulum membrane</location>
        <topology evidence="3">Peripheral membrane protein</topology>
    </subcellularLocation>
    <subcellularLocation>
        <location evidence="2">Microsome membrane</location>
        <topology evidence="2">Peripheral membrane protein</topology>
    </subcellularLocation>
</comment>
<dbReference type="PRINTS" id="PR00385">
    <property type="entry name" value="P450"/>
</dbReference>
<keyword evidence="6 13" id="KW-0479">Metal-binding</keyword>
<evidence type="ECO:0000256" key="13">
    <source>
        <dbReference type="PIRSR" id="PIRSR602401-1"/>
    </source>
</evidence>
<dbReference type="PANTHER" id="PTHR24292">
    <property type="entry name" value="CYTOCHROME P450"/>
    <property type="match status" value="1"/>
</dbReference>
<dbReference type="PRINTS" id="PR00463">
    <property type="entry name" value="EP450I"/>
</dbReference>
<keyword evidence="7" id="KW-0256">Endoplasmic reticulum</keyword>
<dbReference type="GO" id="GO:0005789">
    <property type="term" value="C:endoplasmic reticulum membrane"/>
    <property type="evidence" value="ECO:0007669"/>
    <property type="project" value="UniProtKB-SubCell"/>
</dbReference>
<keyword evidence="8" id="KW-0492">Microsome</keyword>
<dbReference type="PROSITE" id="PS00086">
    <property type="entry name" value="CYTOCHROME_P450"/>
    <property type="match status" value="1"/>
</dbReference>
<dbReference type="Gene3D" id="1.10.630.10">
    <property type="entry name" value="Cytochrome P450"/>
    <property type="match status" value="1"/>
</dbReference>
<evidence type="ECO:0000256" key="5">
    <source>
        <dbReference type="ARBA" id="ARBA00022617"/>
    </source>
</evidence>
<dbReference type="Pfam" id="PF00067">
    <property type="entry name" value="p450"/>
    <property type="match status" value="1"/>
</dbReference>
<dbReference type="PANTHER" id="PTHR24292:SF45">
    <property type="entry name" value="CYTOCHROME P450 6G1-RELATED"/>
    <property type="match status" value="1"/>
</dbReference>
<keyword evidence="15" id="KW-1185">Reference proteome</keyword>
<comment type="cofactor">
    <cofactor evidence="1 13">
        <name>heme</name>
        <dbReference type="ChEBI" id="CHEBI:30413"/>
    </cofactor>
</comment>
<evidence type="ECO:0000256" key="8">
    <source>
        <dbReference type="ARBA" id="ARBA00022848"/>
    </source>
</evidence>
<comment type="similarity">
    <text evidence="4">Belongs to the cytochrome P450 family.</text>
</comment>
<reference evidence="14 15" key="1">
    <citation type="journal article" date="2021" name="J. Hered.">
        <title>A chromosome-level genome assembly of the parasitoid wasp, Cotesia glomerata (Hymenoptera: Braconidae).</title>
        <authorList>
            <person name="Pinto B.J."/>
            <person name="Weis J.J."/>
            <person name="Gamble T."/>
            <person name="Ode P.J."/>
            <person name="Paul R."/>
            <person name="Zaspel J.M."/>
        </authorList>
    </citation>
    <scope>NUCLEOTIDE SEQUENCE [LARGE SCALE GENOMIC DNA]</scope>
    <source>
        <strain evidence="14">CgM1</strain>
    </source>
</reference>
<keyword evidence="9" id="KW-0560">Oxidoreductase</keyword>
<gene>
    <name evidence="14" type="ORF">KQX54_020966</name>
</gene>
<dbReference type="GO" id="GO:0004497">
    <property type="term" value="F:monooxygenase activity"/>
    <property type="evidence" value="ECO:0007669"/>
    <property type="project" value="UniProtKB-KW"/>
</dbReference>
<proteinExistence type="inferred from homology"/>
<dbReference type="InterPro" id="IPR036396">
    <property type="entry name" value="Cyt_P450_sf"/>
</dbReference>
<dbReference type="GO" id="GO:0016705">
    <property type="term" value="F:oxidoreductase activity, acting on paired donors, with incorporation or reduction of molecular oxygen"/>
    <property type="evidence" value="ECO:0007669"/>
    <property type="project" value="InterPro"/>
</dbReference>
<evidence type="ECO:0000256" key="12">
    <source>
        <dbReference type="ARBA" id="ARBA00023136"/>
    </source>
</evidence>
<keyword evidence="12" id="KW-0472">Membrane</keyword>
<dbReference type="Proteomes" id="UP000826195">
    <property type="component" value="Unassembled WGS sequence"/>
</dbReference>
<evidence type="ECO:0000256" key="2">
    <source>
        <dbReference type="ARBA" id="ARBA00004174"/>
    </source>
</evidence>
<dbReference type="GO" id="GO:0005506">
    <property type="term" value="F:iron ion binding"/>
    <property type="evidence" value="ECO:0007669"/>
    <property type="project" value="InterPro"/>
</dbReference>
<dbReference type="InterPro" id="IPR001128">
    <property type="entry name" value="Cyt_P450"/>
</dbReference>
<dbReference type="InterPro" id="IPR050476">
    <property type="entry name" value="Insect_CytP450_Detox"/>
</dbReference>
<feature type="binding site" description="axial binding residue" evidence="13">
    <location>
        <position position="427"/>
    </location>
    <ligand>
        <name>heme</name>
        <dbReference type="ChEBI" id="CHEBI:30413"/>
    </ligand>
    <ligandPart>
        <name>Fe</name>
        <dbReference type="ChEBI" id="CHEBI:18248"/>
    </ligandPart>
</feature>
<evidence type="ECO:0000256" key="6">
    <source>
        <dbReference type="ARBA" id="ARBA00022723"/>
    </source>
</evidence>
<dbReference type="EMBL" id="JAHXZJ010001864">
    <property type="protein sequence ID" value="KAH0550844.1"/>
    <property type="molecule type" value="Genomic_DNA"/>
</dbReference>
<evidence type="ECO:0000256" key="10">
    <source>
        <dbReference type="ARBA" id="ARBA00023004"/>
    </source>
</evidence>
<dbReference type="InterPro" id="IPR002401">
    <property type="entry name" value="Cyt_P450_E_grp-I"/>
</dbReference>
<comment type="caution">
    <text evidence="14">The sequence shown here is derived from an EMBL/GenBank/DDBJ whole genome shotgun (WGS) entry which is preliminary data.</text>
</comment>
<dbReference type="SUPFAM" id="SSF48264">
    <property type="entry name" value="Cytochrome P450"/>
    <property type="match status" value="1"/>
</dbReference>
<evidence type="ECO:0000313" key="14">
    <source>
        <dbReference type="EMBL" id="KAH0550844.1"/>
    </source>
</evidence>
<name>A0AAV7IGC6_COTGL</name>
<protein>
    <recommendedName>
        <fullName evidence="16">Cytochrome P450</fullName>
    </recommendedName>
</protein>
<keyword evidence="11" id="KW-0503">Monooxygenase</keyword>
<evidence type="ECO:0000256" key="11">
    <source>
        <dbReference type="ARBA" id="ARBA00023033"/>
    </source>
</evidence>
<accession>A0AAV7IGC6</accession>
<evidence type="ECO:0000313" key="15">
    <source>
        <dbReference type="Proteomes" id="UP000826195"/>
    </source>
</evidence>
<dbReference type="FunFam" id="1.10.630.10:FF:000042">
    <property type="entry name" value="Cytochrome P450"/>
    <property type="match status" value="1"/>
</dbReference>
<evidence type="ECO:0000256" key="9">
    <source>
        <dbReference type="ARBA" id="ARBA00023002"/>
    </source>
</evidence>
<dbReference type="InterPro" id="IPR017972">
    <property type="entry name" value="Cyt_P450_CS"/>
</dbReference>
<evidence type="ECO:0008006" key="16">
    <source>
        <dbReference type="Google" id="ProtNLM"/>
    </source>
</evidence>
<organism evidence="14 15">
    <name type="scientific">Cotesia glomerata</name>
    <name type="common">Lepidopteran parasitic wasp</name>
    <name type="synonym">Apanteles glomeratus</name>
    <dbReference type="NCBI Taxonomy" id="32391"/>
    <lineage>
        <taxon>Eukaryota</taxon>
        <taxon>Metazoa</taxon>
        <taxon>Ecdysozoa</taxon>
        <taxon>Arthropoda</taxon>
        <taxon>Hexapoda</taxon>
        <taxon>Insecta</taxon>
        <taxon>Pterygota</taxon>
        <taxon>Neoptera</taxon>
        <taxon>Endopterygota</taxon>
        <taxon>Hymenoptera</taxon>
        <taxon>Apocrita</taxon>
        <taxon>Ichneumonoidea</taxon>
        <taxon>Braconidae</taxon>
        <taxon>Microgastrinae</taxon>
        <taxon>Cotesia</taxon>
    </lineage>
</organism>
<dbReference type="GO" id="GO:0020037">
    <property type="term" value="F:heme binding"/>
    <property type="evidence" value="ECO:0007669"/>
    <property type="project" value="InterPro"/>
</dbReference>
<evidence type="ECO:0000256" key="7">
    <source>
        <dbReference type="ARBA" id="ARBA00022824"/>
    </source>
</evidence>
<sequence>MTRKFKYWKKRGVAEIPPIPFVGNFGDCLMTKRSGGQWAQDMYEWSAGLPYMGFYVFDRPFFLVRHPDLIKNILVKDFNYFNDRFAQASPHDRIGDANLFFIKNPQWKIVRNNLTPIYSSGRVKKMFELMVDVGDDLMTLMESHNFKDKGAIIEVKELSARFTTDMISTTAFGIRANCLNKPNAEFRESGRRIFHPTLYRNFEAMSLFFAPQLATPLGLKFVPKESAKFLRNSLWEVINERERSGSKRGDLIDALIYLRSNKAHLFNDQFDFDGDNLLAQAIVFLSAGFETSSSTMSFTLYEMALQPEIQKKLRAEIIKGLEQTDGKITYDLAMNLPYLDMVIAETLRKYPPLPVLDRVTNENYKIPNSNLVLEKGTPVMISISGLHMDPEYFPNPEKYDPERFSEANKKTRKPCVYLPFGEGPHVCIGMRIGLLQTKIGLLKLLPKYEFSTCKKTLIPMEFNTKSIVTCAQGVITKMCMWIFEQNNKENIKNTICQLEDTIECATKIYKLSLLKDTIKENLFFCLMKMISSSNKDINLFGNRIFQDIIDRNDNKKKFLAPEIFYQDKNYLININKHPDKRDVEFLKKNRELIHDNLVTSIIKHAATKVNLESAYCSICLLAVEIPSGFTAAALVCLVMNIQDLTLQSTSLQINRQVCYHIHATVIAIMSLICRIHNAKILHNYVNKVMMERAQWAPHLNPPLRNNYVFAIHYVLWNKPELFFVDWEARFGLWKCFRTNIYQDTISYDDDIDDNL</sequence>
<dbReference type="CDD" id="cd11056">
    <property type="entry name" value="CYP6-like"/>
    <property type="match status" value="1"/>
</dbReference>
<evidence type="ECO:0000256" key="3">
    <source>
        <dbReference type="ARBA" id="ARBA00004406"/>
    </source>
</evidence>
<keyword evidence="5 13" id="KW-0349">Heme</keyword>
<keyword evidence="10 13" id="KW-0408">Iron</keyword>
<evidence type="ECO:0000256" key="4">
    <source>
        <dbReference type="ARBA" id="ARBA00010617"/>
    </source>
</evidence>